<sequence>MFEFLRLLVDSFSAPRCQVTASPSLISLAIPFAPETTIDDRLARRFYRQAARALLAHPRPVLDTDGEGRAMTTRPAYLANVLWAFPPMVFDRNRRRPQGSPLDALIRRIGYLHSHDRRFHNRFLNGVTPNHRVMRHNGPPDMVFAYCGEQPFPVSAGSSSLPMTASWCRTEGGCAVTLSEEPLRIEGYDDPAAPPFPAVPAAGAQSGGMGIRLAGSARHAPLVLDRWFGDGSPAAAERGWIDIDFAAGTASGDGLHILCTAVPDGRAPGQAVWRCTAADAPDGDRSLLLSWTIPSTDIQAAAEAAVIAAAPADRRPGPALRATRIPPVVATPEAGTILLSPPPIRQPPALEATGLVVPLLNPRGIIARCEVALDGAGMPIAGGNVPTAVELAVFRESGAALWWRWPGEKWRQIRKDDPDDSRRALAGRLRPPPPELGDTVAAVLALPRPVPALLPSLPAVLGHGPGDRADAGASHVRFQSLDGCGLVEQGGRRTSWGTLNLSRKHLLLTAADNDGLAIRLLGRAPALMLDAGGQRIVERLTVPGDPRTLVLTEGRSLLVGSFEVTYRRKAA</sequence>
<dbReference type="EMBL" id="CP012404">
    <property type="protein sequence ID" value="ALG74128.1"/>
    <property type="molecule type" value="Genomic_DNA"/>
</dbReference>
<keyword evidence="2" id="KW-1185">Reference proteome</keyword>
<evidence type="ECO:0000313" key="1">
    <source>
        <dbReference type="EMBL" id="ALG74128.1"/>
    </source>
</evidence>
<dbReference type="RefSeq" id="WP_045583555.1">
    <property type="nucleotide sequence ID" value="NZ_CP012404.1"/>
</dbReference>
<organism evidence="1 2">
    <name type="scientific">Azospirillum thiophilum</name>
    <dbReference type="NCBI Taxonomy" id="528244"/>
    <lineage>
        <taxon>Bacteria</taxon>
        <taxon>Pseudomonadati</taxon>
        <taxon>Pseudomonadota</taxon>
        <taxon>Alphaproteobacteria</taxon>
        <taxon>Rhodospirillales</taxon>
        <taxon>Azospirillaceae</taxon>
        <taxon>Azospirillum</taxon>
    </lineage>
</organism>
<proteinExistence type="predicted"/>
<reference evidence="1 2" key="2">
    <citation type="journal article" date="2016" name="Genome Announc.">
        <title>Complete Genome Sequence of a Strain of Azospirillum thiophilum Isolated from a Sulfide Spring.</title>
        <authorList>
            <person name="Fomenkov A."/>
            <person name="Vincze T."/>
            <person name="Grabovich M."/>
            <person name="Anton B.P."/>
            <person name="Dubinina G."/>
            <person name="Orlova M."/>
            <person name="Belousova E."/>
            <person name="Roberts R.J."/>
        </authorList>
    </citation>
    <scope>NUCLEOTIDE SEQUENCE [LARGE SCALE GENOMIC DNA]</scope>
    <source>
        <strain evidence="1 2">BV-S</strain>
    </source>
</reference>
<protein>
    <recommendedName>
        <fullName evidence="3">FHA domain-containing protein</fullName>
    </recommendedName>
</protein>
<dbReference type="Proteomes" id="UP000069935">
    <property type="component" value="Chromosome 4"/>
</dbReference>
<gene>
    <name evidence="1" type="ORF">AL072_24375</name>
</gene>
<name>A0AAC8W2Y3_9PROT</name>
<evidence type="ECO:0008006" key="3">
    <source>
        <dbReference type="Google" id="ProtNLM"/>
    </source>
</evidence>
<reference evidence="2" key="1">
    <citation type="submission" date="2015-08" db="EMBL/GenBank/DDBJ databases">
        <title>Complete Genome Sequence of Azospirillum thiophilum BV-S.</title>
        <authorList>
            <person name="Fomenkov A."/>
            <person name="Vincze T."/>
            <person name="Grabovich M."/>
            <person name="Dubinina G."/>
            <person name="Orlova M."/>
            <person name="Belousova E."/>
            <person name="Roberts R.J."/>
        </authorList>
    </citation>
    <scope>NUCLEOTIDE SEQUENCE [LARGE SCALE GENOMIC DNA]</scope>
    <source>
        <strain evidence="2">BV-S</strain>
    </source>
</reference>
<evidence type="ECO:0000313" key="2">
    <source>
        <dbReference type="Proteomes" id="UP000069935"/>
    </source>
</evidence>
<dbReference type="AlphaFoldDB" id="A0AAC8W2Y3"/>
<accession>A0AAC8W2Y3</accession>
<dbReference type="KEGG" id="ati:AL072_24375"/>